<dbReference type="RefSeq" id="WP_211800739.1">
    <property type="nucleotide sequence ID" value="NZ_JAGSCS010000006.1"/>
</dbReference>
<dbReference type="Proteomes" id="UP000675379">
    <property type="component" value="Unassembled WGS sequence"/>
</dbReference>
<dbReference type="PROSITE" id="PS51186">
    <property type="entry name" value="GNAT"/>
    <property type="match status" value="1"/>
</dbReference>
<comment type="caution">
    <text evidence="2">The sequence shown here is derived from an EMBL/GenBank/DDBJ whole genome shotgun (WGS) entry which is preliminary data.</text>
</comment>
<sequence length="189" mass="21881">MNHQGTKRIETARLVLRPMTMEDAPAMYQNWASQEEVTRYLRRPTHESEEVTRRVLQSWVESYGEKNFYQWGIAWRENPGEVLGTISVVEQDDRVGLLHIGYCIGKAFWGQGITSEAFQGILPYLFEEVGALRIEAQHDPRNPRSGHVMESCGLTYEGTFRQRDWNNQGICDASMYALLASDYWKQTQD</sequence>
<dbReference type="AlphaFoldDB" id="A0A941CNS8"/>
<evidence type="ECO:0000313" key="2">
    <source>
        <dbReference type="EMBL" id="MBR0576007.1"/>
    </source>
</evidence>
<dbReference type="Pfam" id="PF13302">
    <property type="entry name" value="Acetyltransf_3"/>
    <property type="match status" value="1"/>
</dbReference>
<accession>A0A941CNS8</accession>
<gene>
    <name evidence="2" type="ORF">KCG48_06590</name>
</gene>
<dbReference type="GO" id="GO:0016747">
    <property type="term" value="F:acyltransferase activity, transferring groups other than amino-acyl groups"/>
    <property type="evidence" value="ECO:0007669"/>
    <property type="project" value="InterPro"/>
</dbReference>
<dbReference type="PANTHER" id="PTHR43792:SF1">
    <property type="entry name" value="N-ACETYLTRANSFERASE DOMAIN-CONTAINING PROTEIN"/>
    <property type="match status" value="1"/>
</dbReference>
<dbReference type="InterPro" id="IPR016181">
    <property type="entry name" value="Acyl_CoA_acyltransferase"/>
</dbReference>
<dbReference type="EMBL" id="JAGSCS010000006">
    <property type="protein sequence ID" value="MBR0576007.1"/>
    <property type="molecule type" value="Genomic_DNA"/>
</dbReference>
<organism evidence="2 3">
    <name type="scientific">Proteiniclasticum sediminis</name>
    <dbReference type="NCBI Taxonomy" id="2804028"/>
    <lineage>
        <taxon>Bacteria</taxon>
        <taxon>Bacillati</taxon>
        <taxon>Bacillota</taxon>
        <taxon>Clostridia</taxon>
        <taxon>Eubacteriales</taxon>
        <taxon>Clostridiaceae</taxon>
        <taxon>Proteiniclasticum</taxon>
    </lineage>
</organism>
<proteinExistence type="predicted"/>
<evidence type="ECO:0000313" key="3">
    <source>
        <dbReference type="Proteomes" id="UP000675379"/>
    </source>
</evidence>
<evidence type="ECO:0000259" key="1">
    <source>
        <dbReference type="PROSITE" id="PS51186"/>
    </source>
</evidence>
<name>A0A941CNS8_9CLOT</name>
<dbReference type="SUPFAM" id="SSF55729">
    <property type="entry name" value="Acyl-CoA N-acyltransferases (Nat)"/>
    <property type="match status" value="1"/>
</dbReference>
<dbReference type="Gene3D" id="3.40.630.30">
    <property type="match status" value="1"/>
</dbReference>
<dbReference type="InterPro" id="IPR051531">
    <property type="entry name" value="N-acetyltransferase"/>
</dbReference>
<dbReference type="InterPro" id="IPR000182">
    <property type="entry name" value="GNAT_dom"/>
</dbReference>
<keyword evidence="3" id="KW-1185">Reference proteome</keyword>
<protein>
    <submittedName>
        <fullName evidence="2">GNAT family N-acetyltransferase</fullName>
    </submittedName>
</protein>
<dbReference type="PANTHER" id="PTHR43792">
    <property type="entry name" value="GNAT FAMILY, PUTATIVE (AFU_ORTHOLOGUE AFUA_3G00765)-RELATED-RELATED"/>
    <property type="match status" value="1"/>
</dbReference>
<feature type="domain" description="N-acetyltransferase" evidence="1">
    <location>
        <begin position="14"/>
        <end position="180"/>
    </location>
</feature>
<reference evidence="2" key="1">
    <citation type="submission" date="2021-04" db="EMBL/GenBank/DDBJ databases">
        <title>Proteiniclasticum sedimins sp. nov., an obligate anaerobic bacterium isolated from anaerobic sludge.</title>
        <authorList>
            <person name="Liu J."/>
        </authorList>
    </citation>
    <scope>NUCLEOTIDE SEQUENCE</scope>
    <source>
        <strain evidence="2">BAD-10</strain>
    </source>
</reference>